<evidence type="ECO:0000256" key="4">
    <source>
        <dbReference type="ARBA" id="ARBA00022741"/>
    </source>
</evidence>
<feature type="domain" description="7,8-dihydro-6-hydroxymethylpterin-pyrophosphokinase" evidence="8">
    <location>
        <begin position="8"/>
        <end position="136"/>
    </location>
</feature>
<keyword evidence="5" id="KW-0418">Kinase</keyword>
<evidence type="ECO:0000256" key="3">
    <source>
        <dbReference type="ARBA" id="ARBA00022679"/>
    </source>
</evidence>
<dbReference type="CDD" id="cd00483">
    <property type="entry name" value="HPPK"/>
    <property type="match status" value="1"/>
</dbReference>
<organism evidence="9 10">
    <name type="scientific">Marinospirillum insulare</name>
    <dbReference type="NCBI Taxonomy" id="217169"/>
    <lineage>
        <taxon>Bacteria</taxon>
        <taxon>Pseudomonadati</taxon>
        <taxon>Pseudomonadota</taxon>
        <taxon>Gammaproteobacteria</taxon>
        <taxon>Oceanospirillales</taxon>
        <taxon>Oceanospirillaceae</taxon>
        <taxon>Marinospirillum</taxon>
    </lineage>
</organism>
<dbReference type="NCBIfam" id="TIGR01498">
    <property type="entry name" value="folK"/>
    <property type="match status" value="1"/>
</dbReference>
<dbReference type="InterPro" id="IPR035907">
    <property type="entry name" value="Hppk_sf"/>
</dbReference>
<dbReference type="PANTHER" id="PTHR43071:SF2">
    <property type="entry name" value="2-AMINO-4-HYDROXY-6-HYDROXYMETHYLDIHYDROPTERIDINE PYROPHOSPHOKINASE"/>
    <property type="match status" value="1"/>
</dbReference>
<dbReference type="EMBL" id="BSOR01000008">
    <property type="protein sequence ID" value="GLR63023.1"/>
    <property type="molecule type" value="Genomic_DNA"/>
</dbReference>
<dbReference type="Proteomes" id="UP001156682">
    <property type="component" value="Unassembled WGS sequence"/>
</dbReference>
<keyword evidence="6" id="KW-0067">ATP-binding</keyword>
<protein>
    <recommendedName>
        <fullName evidence="2">2-amino-4-hydroxy-6-hydroxymethyldihydropteridine diphosphokinase</fullName>
        <ecNumber evidence="2">2.7.6.3</ecNumber>
    </recommendedName>
</protein>
<evidence type="ECO:0000256" key="6">
    <source>
        <dbReference type="ARBA" id="ARBA00022840"/>
    </source>
</evidence>
<evidence type="ECO:0000313" key="9">
    <source>
        <dbReference type="EMBL" id="GLR63023.1"/>
    </source>
</evidence>
<evidence type="ECO:0000256" key="2">
    <source>
        <dbReference type="ARBA" id="ARBA00013253"/>
    </source>
</evidence>
<dbReference type="PANTHER" id="PTHR43071">
    <property type="entry name" value="2-AMINO-4-HYDROXY-6-HYDROXYMETHYLDIHYDROPTERIDINE PYROPHOSPHOKINASE"/>
    <property type="match status" value="1"/>
</dbReference>
<evidence type="ECO:0000256" key="5">
    <source>
        <dbReference type="ARBA" id="ARBA00022777"/>
    </source>
</evidence>
<accession>A0ABQ5ZUR7</accession>
<name>A0ABQ5ZUR7_9GAMM</name>
<keyword evidence="10" id="KW-1185">Reference proteome</keyword>
<evidence type="ECO:0000256" key="7">
    <source>
        <dbReference type="ARBA" id="ARBA00022909"/>
    </source>
</evidence>
<gene>
    <name evidence="9" type="ORF">GCM10007878_04580</name>
</gene>
<dbReference type="RefSeq" id="WP_027850626.1">
    <property type="nucleotide sequence ID" value="NZ_BSOR01000008.1"/>
</dbReference>
<comment type="caution">
    <text evidence="9">The sequence shown here is derived from an EMBL/GenBank/DDBJ whole genome shotgun (WGS) entry which is preliminary data.</text>
</comment>
<comment type="pathway">
    <text evidence="1">Cofactor biosynthesis; tetrahydrofolate biosynthesis; 2-amino-4-hydroxy-6-hydroxymethyl-7,8-dihydropteridine diphosphate from 7,8-dihydroneopterin triphosphate: step 4/4.</text>
</comment>
<dbReference type="InterPro" id="IPR000550">
    <property type="entry name" value="Hppk"/>
</dbReference>
<keyword evidence="4" id="KW-0547">Nucleotide-binding</keyword>
<dbReference type="SUPFAM" id="SSF55083">
    <property type="entry name" value="6-hydroxymethyl-7,8-dihydropterin pyrophosphokinase, HPPK"/>
    <property type="match status" value="1"/>
</dbReference>
<evidence type="ECO:0000256" key="1">
    <source>
        <dbReference type="ARBA" id="ARBA00005051"/>
    </source>
</evidence>
<dbReference type="Pfam" id="PF01288">
    <property type="entry name" value="HPPK"/>
    <property type="match status" value="1"/>
</dbReference>
<reference evidence="10" key="1">
    <citation type="journal article" date="2019" name="Int. J. Syst. Evol. Microbiol.">
        <title>The Global Catalogue of Microorganisms (GCM) 10K type strain sequencing project: providing services to taxonomists for standard genome sequencing and annotation.</title>
        <authorList>
            <consortium name="The Broad Institute Genomics Platform"/>
            <consortium name="The Broad Institute Genome Sequencing Center for Infectious Disease"/>
            <person name="Wu L."/>
            <person name="Ma J."/>
        </authorList>
    </citation>
    <scope>NUCLEOTIDE SEQUENCE [LARGE SCALE GENOMIC DNA]</scope>
    <source>
        <strain evidence="10">NBRC 100033</strain>
    </source>
</reference>
<keyword evidence="3" id="KW-0808">Transferase</keyword>
<sequence>MTPVYCWVSLGSNHERDYQISRALQALQTEFGDLSISQVYETQPVGIKAKSCAPFYNLVAGFYTCLKPGELNKLLKRIEGNEKYLMPADQSIYVRALDLDIISWDEASGEVDGVQLPYPDLLKHDFVLLPLAELAPNQKPTGYAQTYLELWQEHAHPEQVLKPVELNC</sequence>
<dbReference type="Gene3D" id="3.30.70.560">
    <property type="entry name" value="7,8-Dihydro-6-hydroxymethylpterin-pyrophosphokinase HPPK"/>
    <property type="match status" value="1"/>
</dbReference>
<proteinExistence type="predicted"/>
<evidence type="ECO:0000313" key="10">
    <source>
        <dbReference type="Proteomes" id="UP001156682"/>
    </source>
</evidence>
<keyword evidence="7" id="KW-0289">Folate biosynthesis</keyword>
<evidence type="ECO:0000259" key="8">
    <source>
        <dbReference type="Pfam" id="PF01288"/>
    </source>
</evidence>
<dbReference type="EC" id="2.7.6.3" evidence="2"/>